<gene>
    <name evidence="3" type="ORF">ANANG_G00024220</name>
</gene>
<keyword evidence="4" id="KW-1185">Reference proteome</keyword>
<dbReference type="GO" id="GO:0045893">
    <property type="term" value="P:positive regulation of DNA-templated transcription"/>
    <property type="evidence" value="ECO:0007669"/>
    <property type="project" value="TreeGrafter"/>
</dbReference>
<dbReference type="InterPro" id="IPR052438">
    <property type="entry name" value="Chromatin_remod/trans_coact"/>
</dbReference>
<dbReference type="GO" id="GO:0016514">
    <property type="term" value="C:SWI/SNF complex"/>
    <property type="evidence" value="ECO:0007669"/>
    <property type="project" value="TreeGrafter"/>
</dbReference>
<feature type="compositionally biased region" description="Basic and acidic residues" evidence="1">
    <location>
        <begin position="237"/>
        <end position="252"/>
    </location>
</feature>
<proteinExistence type="predicted"/>
<comment type="caution">
    <text evidence="3">The sequence shown here is derived from an EMBL/GenBank/DDBJ whole genome shotgun (WGS) entry which is preliminary data.</text>
</comment>
<accession>A0A9D3SC91</accession>
<dbReference type="EMBL" id="JAFIRN010000001">
    <property type="protein sequence ID" value="KAG5857892.1"/>
    <property type="molecule type" value="Genomic_DNA"/>
</dbReference>
<dbReference type="InterPro" id="IPR015671">
    <property type="entry name" value="GSCR1_dom"/>
</dbReference>
<evidence type="ECO:0000259" key="2">
    <source>
        <dbReference type="Pfam" id="PF15249"/>
    </source>
</evidence>
<evidence type="ECO:0000313" key="4">
    <source>
        <dbReference type="Proteomes" id="UP001044222"/>
    </source>
</evidence>
<dbReference type="PANTHER" id="PTHR15572:SF4">
    <property type="entry name" value="GLIOMA TUMOR SUPPRESSOR CANDIDATE REGION GENE 1 PROTEIN-LIKE ISOFORM X1"/>
    <property type="match status" value="1"/>
</dbReference>
<dbReference type="PANTHER" id="PTHR15572">
    <property type="entry name" value="GLIOMA TUMOR SUPPRESSOR CANDIDATE REGION GENE 1"/>
    <property type="match status" value="1"/>
</dbReference>
<name>A0A9D3SC91_ANGAN</name>
<dbReference type="Pfam" id="PF15249">
    <property type="entry name" value="GLTSCR1"/>
    <property type="match status" value="1"/>
</dbReference>
<feature type="region of interest" description="Disordered" evidence="1">
    <location>
        <begin position="156"/>
        <end position="182"/>
    </location>
</feature>
<protein>
    <recommendedName>
        <fullName evidence="2">GLTSCR protein conserved domain-containing protein</fullName>
    </recommendedName>
</protein>
<sequence>MRRHRVQQQLCQDHGVVLNPDTLSPFLSLEDAVSRLLPYHTCAGHLPGQAGFLTVDQQFDAVSGILLKRTKDMLNKYRQLLLGEAQQVSPSAEMVMLERLFLQAERGVLGEERRKARLDPDSFLLSLRKPASGPNNGAPSAPSSFLQAGSPLLPVLGSALQPAPGAEDVPLQQPGGAQTHHKARVGVAEGGAQLGLRLRPLRPLRPRAGLRRAADERGRGAERAGLGVMGRAPTPKPDTRSLPRARRPDDGRGGPAPQKQHRGRGGADSS</sequence>
<evidence type="ECO:0000313" key="3">
    <source>
        <dbReference type="EMBL" id="KAG5857892.1"/>
    </source>
</evidence>
<dbReference type="Proteomes" id="UP001044222">
    <property type="component" value="Unassembled WGS sequence"/>
</dbReference>
<feature type="region of interest" description="Disordered" evidence="1">
    <location>
        <begin position="205"/>
        <end position="270"/>
    </location>
</feature>
<organism evidence="3 4">
    <name type="scientific">Anguilla anguilla</name>
    <name type="common">European freshwater eel</name>
    <name type="synonym">Muraena anguilla</name>
    <dbReference type="NCBI Taxonomy" id="7936"/>
    <lineage>
        <taxon>Eukaryota</taxon>
        <taxon>Metazoa</taxon>
        <taxon>Chordata</taxon>
        <taxon>Craniata</taxon>
        <taxon>Vertebrata</taxon>
        <taxon>Euteleostomi</taxon>
        <taxon>Actinopterygii</taxon>
        <taxon>Neopterygii</taxon>
        <taxon>Teleostei</taxon>
        <taxon>Anguilliformes</taxon>
        <taxon>Anguillidae</taxon>
        <taxon>Anguilla</taxon>
    </lineage>
</organism>
<feature type="compositionally biased region" description="Basic and acidic residues" evidence="1">
    <location>
        <begin position="212"/>
        <end position="222"/>
    </location>
</feature>
<reference evidence="3" key="1">
    <citation type="submission" date="2021-01" db="EMBL/GenBank/DDBJ databases">
        <title>A chromosome-scale assembly of European eel, Anguilla anguilla.</title>
        <authorList>
            <person name="Henkel C."/>
            <person name="Jong-Raadsen S.A."/>
            <person name="Dufour S."/>
            <person name="Weltzien F.-A."/>
            <person name="Palstra A.P."/>
            <person name="Pelster B."/>
            <person name="Spaink H.P."/>
            <person name="Van Den Thillart G.E."/>
            <person name="Jansen H."/>
            <person name="Zahm M."/>
            <person name="Klopp C."/>
            <person name="Cedric C."/>
            <person name="Louis A."/>
            <person name="Berthelot C."/>
            <person name="Parey E."/>
            <person name="Roest Crollius H."/>
            <person name="Montfort J."/>
            <person name="Robinson-Rechavi M."/>
            <person name="Bucao C."/>
            <person name="Bouchez O."/>
            <person name="Gislard M."/>
            <person name="Lluch J."/>
            <person name="Milhes M."/>
            <person name="Lampietro C."/>
            <person name="Lopez Roques C."/>
            <person name="Donnadieu C."/>
            <person name="Braasch I."/>
            <person name="Desvignes T."/>
            <person name="Postlethwait J."/>
            <person name="Bobe J."/>
            <person name="Guiguen Y."/>
            <person name="Dirks R."/>
        </authorList>
    </citation>
    <scope>NUCLEOTIDE SEQUENCE</scope>
    <source>
        <strain evidence="3">Tag_6206</strain>
        <tissue evidence="3">Liver</tissue>
    </source>
</reference>
<dbReference type="AlphaFoldDB" id="A0A9D3SC91"/>
<evidence type="ECO:0000256" key="1">
    <source>
        <dbReference type="SAM" id="MobiDB-lite"/>
    </source>
</evidence>
<feature type="domain" description="GLTSCR protein conserved" evidence="2">
    <location>
        <begin position="13"/>
        <end position="114"/>
    </location>
</feature>